<dbReference type="Proteomes" id="UP000075885">
    <property type="component" value="Unassembled WGS sequence"/>
</dbReference>
<comment type="similarity">
    <text evidence="6">Belongs to the insect chemoreceptor superfamily. Gustatory receptor (GR) family.</text>
</comment>
<name>A0A182PZ60_9DIPT</name>
<feature type="transmembrane region" description="Helical" evidence="6">
    <location>
        <begin position="361"/>
        <end position="379"/>
    </location>
</feature>
<keyword evidence="6" id="KW-0675">Receptor</keyword>
<dbReference type="Pfam" id="PF08395">
    <property type="entry name" value="7tm_7"/>
    <property type="match status" value="1"/>
</dbReference>
<dbReference type="AlphaFoldDB" id="A0A182PZ60"/>
<feature type="transmembrane region" description="Helical" evidence="6">
    <location>
        <begin position="284"/>
        <end position="306"/>
    </location>
</feature>
<reference evidence="7" key="2">
    <citation type="submission" date="2020-05" db="UniProtKB">
        <authorList>
            <consortium name="EnsemblMetazoa"/>
        </authorList>
    </citation>
    <scope>IDENTIFICATION</scope>
    <source>
        <strain evidence="7">Epiroticus2</strain>
    </source>
</reference>
<dbReference type="GO" id="GO:0007165">
    <property type="term" value="P:signal transduction"/>
    <property type="evidence" value="ECO:0007669"/>
    <property type="project" value="UniProtKB-KW"/>
</dbReference>
<feature type="transmembrane region" description="Helical" evidence="6">
    <location>
        <begin position="7"/>
        <end position="24"/>
    </location>
</feature>
<keyword evidence="5 6" id="KW-0472">Membrane</keyword>
<evidence type="ECO:0000313" key="7">
    <source>
        <dbReference type="EnsemblMetazoa" id="AEPI015125-PA"/>
    </source>
</evidence>
<organism evidence="7 8">
    <name type="scientific">Anopheles epiroticus</name>
    <dbReference type="NCBI Taxonomy" id="199890"/>
    <lineage>
        <taxon>Eukaryota</taxon>
        <taxon>Metazoa</taxon>
        <taxon>Ecdysozoa</taxon>
        <taxon>Arthropoda</taxon>
        <taxon>Hexapoda</taxon>
        <taxon>Insecta</taxon>
        <taxon>Pterygota</taxon>
        <taxon>Neoptera</taxon>
        <taxon>Endopterygota</taxon>
        <taxon>Diptera</taxon>
        <taxon>Nematocera</taxon>
        <taxon>Culicoidea</taxon>
        <taxon>Culicidae</taxon>
        <taxon>Anophelinae</taxon>
        <taxon>Anopheles</taxon>
    </lineage>
</organism>
<feature type="transmembrane region" description="Helical" evidence="6">
    <location>
        <begin position="39"/>
        <end position="56"/>
    </location>
</feature>
<sequence length="397" mass="45333">MLLKFSINFNLLLSYTTGLVPFRYNFHKRRFDTCKPCEPFAALLLILLAGVQYKLGRLPGRMKIPKVGMQNIIHMGKNLILNGNCVLIAEQQLLFLDTYRQLLTDLLTRVHSLARRRTVGLAMQVQLFTQLVLLPCATYTLHVSIYITLVEWSEINIVHGVLFMVSLIPNIAHVNNFYALLFMQRVMLGEINDKLNNVWTICIRTKASNKLNSMSHCLQIHLYEYQQCASSVQKLLPYYSLSVALYLLILFQELLSKVASLIFYQFTHYYTLSNGYPSPNMLAVVGVATISVYGINTFQLFSLCFAMSEESLRIKSTVHRLSLIPGQDKYFHDTVKTFLMSLNHSMLKITIAGMFTMDFELLAGMLAAISNFVVLLMQFHIDYSKSKMSFASHPAND</sequence>
<proteinExistence type="inferred from homology"/>
<keyword evidence="2 6" id="KW-1003">Cell membrane</keyword>
<keyword evidence="6" id="KW-0807">Transducer</keyword>
<reference evidence="8" key="1">
    <citation type="submission" date="2013-03" db="EMBL/GenBank/DDBJ databases">
        <title>The Genome Sequence of Anopheles epiroticus epiroticus2.</title>
        <authorList>
            <consortium name="The Broad Institute Genomics Platform"/>
            <person name="Neafsey D.E."/>
            <person name="Howell P."/>
            <person name="Walker B."/>
            <person name="Young S.K."/>
            <person name="Zeng Q."/>
            <person name="Gargeya S."/>
            <person name="Fitzgerald M."/>
            <person name="Haas B."/>
            <person name="Abouelleil A."/>
            <person name="Allen A.W."/>
            <person name="Alvarado L."/>
            <person name="Arachchi H.M."/>
            <person name="Berlin A.M."/>
            <person name="Chapman S.B."/>
            <person name="Gainer-Dewar J."/>
            <person name="Goldberg J."/>
            <person name="Griggs A."/>
            <person name="Gujja S."/>
            <person name="Hansen M."/>
            <person name="Howarth C."/>
            <person name="Imamovic A."/>
            <person name="Ireland A."/>
            <person name="Larimer J."/>
            <person name="McCowan C."/>
            <person name="Murphy C."/>
            <person name="Pearson M."/>
            <person name="Poon T.W."/>
            <person name="Priest M."/>
            <person name="Roberts A."/>
            <person name="Saif S."/>
            <person name="Shea T."/>
            <person name="Sisk P."/>
            <person name="Sykes S."/>
            <person name="Wortman J."/>
            <person name="Nusbaum C."/>
            <person name="Birren B."/>
        </authorList>
    </citation>
    <scope>NUCLEOTIDE SEQUENCE [LARGE SCALE GENOMIC DNA]</scope>
    <source>
        <strain evidence="8">Epiroticus2</strain>
    </source>
</reference>
<protein>
    <recommendedName>
        <fullName evidence="6">Gustatory receptor</fullName>
    </recommendedName>
</protein>
<dbReference type="GO" id="GO:0050909">
    <property type="term" value="P:sensory perception of taste"/>
    <property type="evidence" value="ECO:0007669"/>
    <property type="project" value="InterPro"/>
</dbReference>
<keyword evidence="3 6" id="KW-0812">Transmembrane</keyword>
<dbReference type="EnsemblMetazoa" id="AEPI015125-RA">
    <property type="protein sequence ID" value="AEPI015125-PA"/>
    <property type="gene ID" value="AEPI015125"/>
</dbReference>
<feature type="transmembrane region" description="Helical" evidence="6">
    <location>
        <begin position="243"/>
        <end position="264"/>
    </location>
</feature>
<keyword evidence="8" id="KW-1185">Reference proteome</keyword>
<dbReference type="GO" id="GO:0005886">
    <property type="term" value="C:plasma membrane"/>
    <property type="evidence" value="ECO:0007669"/>
    <property type="project" value="UniProtKB-SubCell"/>
</dbReference>
<feature type="transmembrane region" description="Helical" evidence="6">
    <location>
        <begin position="125"/>
        <end position="149"/>
    </location>
</feature>
<evidence type="ECO:0000256" key="6">
    <source>
        <dbReference type="RuleBase" id="RU363108"/>
    </source>
</evidence>
<dbReference type="InterPro" id="IPR013604">
    <property type="entry name" value="7TM_chemorcpt"/>
</dbReference>
<accession>A0A182PZ60</accession>
<comment type="function">
    <text evidence="6">Gustatory receptor which mediates acceptance or avoidance behavior, depending on its substrates.</text>
</comment>
<evidence type="ECO:0000256" key="1">
    <source>
        <dbReference type="ARBA" id="ARBA00004651"/>
    </source>
</evidence>
<comment type="subcellular location">
    <subcellularLocation>
        <location evidence="1 6">Cell membrane</location>
        <topology evidence="1 6">Multi-pass membrane protein</topology>
    </subcellularLocation>
</comment>
<evidence type="ECO:0000256" key="2">
    <source>
        <dbReference type="ARBA" id="ARBA00022475"/>
    </source>
</evidence>
<keyword evidence="4 6" id="KW-1133">Transmembrane helix</keyword>
<evidence type="ECO:0000313" key="8">
    <source>
        <dbReference type="Proteomes" id="UP000075885"/>
    </source>
</evidence>
<evidence type="ECO:0000256" key="4">
    <source>
        <dbReference type="ARBA" id="ARBA00022989"/>
    </source>
</evidence>
<feature type="transmembrane region" description="Helical" evidence="6">
    <location>
        <begin position="161"/>
        <end position="181"/>
    </location>
</feature>
<evidence type="ECO:0000256" key="5">
    <source>
        <dbReference type="ARBA" id="ARBA00023136"/>
    </source>
</evidence>
<evidence type="ECO:0000256" key="3">
    <source>
        <dbReference type="ARBA" id="ARBA00022692"/>
    </source>
</evidence>
<dbReference type="VEuPathDB" id="VectorBase:AEPI015125"/>